<reference evidence="1 2" key="1">
    <citation type="journal article" date="2024" name="Nat. Commun.">
        <title>Phylogenomics reveals the evolutionary origins of lichenization in chlorophyte algae.</title>
        <authorList>
            <person name="Puginier C."/>
            <person name="Libourel C."/>
            <person name="Otte J."/>
            <person name="Skaloud P."/>
            <person name="Haon M."/>
            <person name="Grisel S."/>
            <person name="Petersen M."/>
            <person name="Berrin J.G."/>
            <person name="Delaux P.M."/>
            <person name="Dal Grande F."/>
            <person name="Keller J."/>
        </authorList>
    </citation>
    <scope>NUCLEOTIDE SEQUENCE [LARGE SCALE GENOMIC DNA]</scope>
    <source>
        <strain evidence="1 2">SAG 2036</strain>
    </source>
</reference>
<keyword evidence="2" id="KW-1185">Reference proteome</keyword>
<evidence type="ECO:0000313" key="1">
    <source>
        <dbReference type="EMBL" id="KAK9793207.1"/>
    </source>
</evidence>
<evidence type="ECO:0000313" key="2">
    <source>
        <dbReference type="Proteomes" id="UP001465755"/>
    </source>
</evidence>
<proteinExistence type="predicted"/>
<sequence length="123" mass="13659">MRALLNGNLLERDWWHTAALDKLGPMHPAVQSTQGTPPSRDTLRVALRRYASASTQMQAGIYDRKVARLSLGEEPHLKVSPDGTKLSAYSGICLQVYDSASFELLSQIHGDRLAIYACLRIFC</sequence>
<comment type="caution">
    <text evidence="1">The sequence shown here is derived from an EMBL/GenBank/DDBJ whole genome shotgun (WGS) entry which is preliminary data.</text>
</comment>
<name>A0AAW1NNP8_9CHLO</name>
<protein>
    <submittedName>
        <fullName evidence="1">Uncharacterized protein</fullName>
    </submittedName>
</protein>
<dbReference type="Proteomes" id="UP001465755">
    <property type="component" value="Unassembled WGS sequence"/>
</dbReference>
<gene>
    <name evidence="1" type="ORF">WJX73_007292</name>
</gene>
<dbReference type="AlphaFoldDB" id="A0AAW1NNP8"/>
<dbReference type="EMBL" id="JALJOQ010000153">
    <property type="protein sequence ID" value="KAK9793207.1"/>
    <property type="molecule type" value="Genomic_DNA"/>
</dbReference>
<organism evidence="1 2">
    <name type="scientific">Symbiochloris irregularis</name>
    <dbReference type="NCBI Taxonomy" id="706552"/>
    <lineage>
        <taxon>Eukaryota</taxon>
        <taxon>Viridiplantae</taxon>
        <taxon>Chlorophyta</taxon>
        <taxon>core chlorophytes</taxon>
        <taxon>Trebouxiophyceae</taxon>
        <taxon>Trebouxiales</taxon>
        <taxon>Trebouxiaceae</taxon>
        <taxon>Symbiochloris</taxon>
    </lineage>
</organism>
<accession>A0AAW1NNP8</accession>